<dbReference type="SMART" id="SM00199">
    <property type="entry name" value="SCY"/>
    <property type="match status" value="1"/>
</dbReference>
<dbReference type="GO" id="GO:0006955">
    <property type="term" value="P:immune response"/>
    <property type="evidence" value="ECO:0007669"/>
    <property type="project" value="InterPro"/>
</dbReference>
<keyword evidence="4" id="KW-1185">Reference proteome</keyword>
<dbReference type="Proteomes" id="UP000005226">
    <property type="component" value="Chromosome 21"/>
</dbReference>
<dbReference type="InterPro" id="IPR036048">
    <property type="entry name" value="Interleukin_8-like_sf"/>
</dbReference>
<evidence type="ECO:0000256" key="1">
    <source>
        <dbReference type="ARBA" id="ARBA00022514"/>
    </source>
</evidence>
<evidence type="ECO:0000313" key="4">
    <source>
        <dbReference type="Proteomes" id="UP000005226"/>
    </source>
</evidence>
<sequence>MHTCAFQAKPAPDQTCLKERVLAGMTERRCAGSCQRFPHFQSKRADLTFTFACTAIKAAAACRPHTPAEGAQLTTPERTRDMASRAAALLLLALVCIEFAAAEVVLDCCKTKTSKFFPLQRIQSYRIQDSGTGCDIDATVFVTKNGRHLCVSHPSEEKWVKKHIDALEKRKQKQAEVQVE</sequence>
<protein>
    <submittedName>
        <fullName evidence="3">C-C motif chemokine 13-like</fullName>
    </submittedName>
</protein>
<evidence type="ECO:0000259" key="2">
    <source>
        <dbReference type="SMART" id="SM00199"/>
    </source>
</evidence>
<reference evidence="3" key="2">
    <citation type="submission" date="2025-08" db="UniProtKB">
        <authorList>
            <consortium name="Ensembl"/>
        </authorList>
    </citation>
    <scope>IDENTIFICATION</scope>
</reference>
<proteinExistence type="predicted"/>
<name>A0A3B5K3S3_TAKRU</name>
<dbReference type="SUPFAM" id="SSF54117">
    <property type="entry name" value="Interleukin 8-like chemokines"/>
    <property type="match status" value="1"/>
</dbReference>
<dbReference type="AlphaFoldDB" id="A0A3B5K3S3"/>
<dbReference type="GO" id="GO:0008009">
    <property type="term" value="F:chemokine activity"/>
    <property type="evidence" value="ECO:0007669"/>
    <property type="project" value="InterPro"/>
</dbReference>
<dbReference type="PANTHER" id="PTHR12015:SF108">
    <property type="entry name" value="C-C MOTIF CHEMOKINE 20"/>
    <property type="match status" value="1"/>
</dbReference>
<reference evidence="3 4" key="1">
    <citation type="journal article" date="2011" name="Genome Biol. Evol.">
        <title>Integration of the genetic map and genome assembly of fugu facilitates insights into distinct features of genome evolution in teleosts and mammals.</title>
        <authorList>
            <person name="Kai W."/>
            <person name="Kikuchi K."/>
            <person name="Tohari S."/>
            <person name="Chew A.K."/>
            <person name="Tay A."/>
            <person name="Fujiwara A."/>
            <person name="Hosoya S."/>
            <person name="Suetake H."/>
            <person name="Naruse K."/>
            <person name="Brenner S."/>
            <person name="Suzuki Y."/>
            <person name="Venkatesh B."/>
        </authorList>
    </citation>
    <scope>NUCLEOTIDE SEQUENCE [LARGE SCALE GENOMIC DNA]</scope>
</reference>
<dbReference type="InterPro" id="IPR001811">
    <property type="entry name" value="Chemokine_IL8-like_dom"/>
</dbReference>
<dbReference type="PANTHER" id="PTHR12015">
    <property type="entry name" value="SMALL INDUCIBLE CYTOKINE A"/>
    <property type="match status" value="1"/>
</dbReference>
<dbReference type="Ensembl" id="ENSTRUT00000053559.2">
    <property type="protein sequence ID" value="ENSTRUP00000050182.2"/>
    <property type="gene ID" value="ENSTRUG00000020054.2"/>
</dbReference>
<evidence type="ECO:0000313" key="3">
    <source>
        <dbReference type="Ensembl" id="ENSTRUP00000050182.2"/>
    </source>
</evidence>
<dbReference type="GeneTree" id="ENSGT00990000203821"/>
<keyword evidence="1" id="KW-0202">Cytokine</keyword>
<feature type="domain" description="Chemokine interleukin-8-like" evidence="2">
    <location>
        <begin position="105"/>
        <end position="167"/>
    </location>
</feature>
<dbReference type="Gene3D" id="2.40.50.40">
    <property type="match status" value="1"/>
</dbReference>
<gene>
    <name evidence="3" type="primary">ccl19l1</name>
</gene>
<dbReference type="GO" id="GO:0005615">
    <property type="term" value="C:extracellular space"/>
    <property type="evidence" value="ECO:0007669"/>
    <property type="project" value="UniProtKB-KW"/>
</dbReference>
<organism evidence="3 4">
    <name type="scientific">Takifugu rubripes</name>
    <name type="common">Japanese pufferfish</name>
    <name type="synonym">Fugu rubripes</name>
    <dbReference type="NCBI Taxonomy" id="31033"/>
    <lineage>
        <taxon>Eukaryota</taxon>
        <taxon>Metazoa</taxon>
        <taxon>Chordata</taxon>
        <taxon>Craniata</taxon>
        <taxon>Vertebrata</taxon>
        <taxon>Euteleostomi</taxon>
        <taxon>Actinopterygii</taxon>
        <taxon>Neopterygii</taxon>
        <taxon>Teleostei</taxon>
        <taxon>Neoteleostei</taxon>
        <taxon>Acanthomorphata</taxon>
        <taxon>Eupercaria</taxon>
        <taxon>Tetraodontiformes</taxon>
        <taxon>Tetradontoidea</taxon>
        <taxon>Tetraodontidae</taxon>
        <taxon>Takifugu</taxon>
    </lineage>
</organism>
<dbReference type="InterPro" id="IPR039809">
    <property type="entry name" value="Chemokine_b/g/d"/>
</dbReference>
<dbReference type="Pfam" id="PF00048">
    <property type="entry name" value="IL8"/>
    <property type="match status" value="1"/>
</dbReference>
<dbReference type="CDD" id="cd00272">
    <property type="entry name" value="Chemokine_CC"/>
    <property type="match status" value="1"/>
</dbReference>
<reference evidence="3" key="3">
    <citation type="submission" date="2025-09" db="UniProtKB">
        <authorList>
            <consortium name="Ensembl"/>
        </authorList>
    </citation>
    <scope>IDENTIFICATION</scope>
</reference>
<accession>A0A3B5K3S3</accession>